<protein>
    <submittedName>
        <fullName evidence="1">Uncharacterized protein</fullName>
    </submittedName>
</protein>
<gene>
    <name evidence="1" type="ORF">AFR_19055</name>
</gene>
<organism evidence="1 2">
    <name type="scientific">Actinoplanes friuliensis DSM 7358</name>
    <dbReference type="NCBI Taxonomy" id="1246995"/>
    <lineage>
        <taxon>Bacteria</taxon>
        <taxon>Bacillati</taxon>
        <taxon>Actinomycetota</taxon>
        <taxon>Actinomycetes</taxon>
        <taxon>Micromonosporales</taxon>
        <taxon>Micromonosporaceae</taxon>
        <taxon>Actinoplanes</taxon>
    </lineage>
</organism>
<dbReference type="PATRIC" id="fig|1246995.3.peg.3869"/>
<dbReference type="STRING" id="1246995.AFR_19055"/>
<proteinExistence type="predicted"/>
<evidence type="ECO:0000313" key="1">
    <source>
        <dbReference type="EMBL" id="AGZ42083.1"/>
    </source>
</evidence>
<keyword evidence="2" id="KW-1185">Reference proteome</keyword>
<accession>U5VYR2</accession>
<evidence type="ECO:0000313" key="2">
    <source>
        <dbReference type="Proteomes" id="UP000017746"/>
    </source>
</evidence>
<dbReference type="RefSeq" id="WP_023362456.1">
    <property type="nucleotide sequence ID" value="NC_022657.1"/>
</dbReference>
<dbReference type="OrthoDB" id="3293476at2"/>
<dbReference type="HOGENOM" id="CLU_142891_1_0_11"/>
<dbReference type="KEGG" id="afs:AFR_19055"/>
<dbReference type="AlphaFoldDB" id="U5VYR2"/>
<dbReference type="Proteomes" id="UP000017746">
    <property type="component" value="Chromosome"/>
</dbReference>
<dbReference type="EMBL" id="CP006272">
    <property type="protein sequence ID" value="AGZ42083.1"/>
    <property type="molecule type" value="Genomic_DNA"/>
</dbReference>
<sequence>MNDQELLAGFRRSRLDVFPHEDHLRVAYLLVREQGEAQGAQEFVRGLRRLAYRFGALPFMLHMTRTKAWIKLIAGEIDDPGQTSAQFLDAHPHLRRKDLLDDYYYSWGRLNSLRARITFVEGNRKPLPAPTAIS</sequence>
<reference evidence="1 2" key="1">
    <citation type="journal article" date="2014" name="J. Biotechnol.">
        <title>Complete genome sequence of the actinobacterium Actinoplanes friuliensis HAG 010964, producer of the lipopeptide antibiotic friulimycin.</title>
        <authorList>
            <person name="Ruckert C."/>
            <person name="Szczepanowski R."/>
            <person name="Albersmeier A."/>
            <person name="Goesmann A."/>
            <person name="Fischer N."/>
            <person name="Steinkamper A."/>
            <person name="Puhler A."/>
            <person name="Biener R."/>
            <person name="Schwartz D."/>
            <person name="Kalinowski J."/>
        </authorList>
    </citation>
    <scope>NUCLEOTIDE SEQUENCE [LARGE SCALE GENOMIC DNA]</scope>
    <source>
        <strain evidence="1 2">DSM 7358</strain>
    </source>
</reference>
<name>U5VYR2_9ACTN</name>